<organism evidence="2 3">
    <name type="scientific">Juglans regia</name>
    <name type="common">English walnut</name>
    <dbReference type="NCBI Taxonomy" id="51240"/>
    <lineage>
        <taxon>Eukaryota</taxon>
        <taxon>Viridiplantae</taxon>
        <taxon>Streptophyta</taxon>
        <taxon>Embryophyta</taxon>
        <taxon>Tracheophyta</taxon>
        <taxon>Spermatophyta</taxon>
        <taxon>Magnoliopsida</taxon>
        <taxon>eudicotyledons</taxon>
        <taxon>Gunneridae</taxon>
        <taxon>Pentapetalae</taxon>
        <taxon>rosids</taxon>
        <taxon>fabids</taxon>
        <taxon>Fagales</taxon>
        <taxon>Juglandaceae</taxon>
        <taxon>Juglans</taxon>
    </lineage>
</organism>
<feature type="compositionally biased region" description="Low complexity" evidence="1">
    <location>
        <begin position="235"/>
        <end position="245"/>
    </location>
</feature>
<protein>
    <submittedName>
        <fullName evidence="2">Uncharacterized protein</fullName>
    </submittedName>
</protein>
<feature type="region of interest" description="Disordered" evidence="1">
    <location>
        <begin position="233"/>
        <end position="256"/>
    </location>
</feature>
<dbReference type="EMBL" id="LIHL02000007">
    <property type="protein sequence ID" value="KAF5464785.1"/>
    <property type="molecule type" value="Genomic_DNA"/>
</dbReference>
<feature type="compositionally biased region" description="Polar residues" evidence="1">
    <location>
        <begin position="23"/>
        <end position="45"/>
    </location>
</feature>
<feature type="non-terminal residue" evidence="2">
    <location>
        <position position="334"/>
    </location>
</feature>
<feature type="compositionally biased region" description="Polar residues" evidence="1">
    <location>
        <begin position="1"/>
        <end position="10"/>
    </location>
</feature>
<gene>
    <name evidence="2" type="ORF">F2P56_014837</name>
</gene>
<proteinExistence type="predicted"/>
<name>A0A834CNB4_JUGRE</name>
<evidence type="ECO:0000256" key="1">
    <source>
        <dbReference type="SAM" id="MobiDB-lite"/>
    </source>
</evidence>
<feature type="compositionally biased region" description="Low complexity" evidence="1">
    <location>
        <begin position="55"/>
        <end position="64"/>
    </location>
</feature>
<sequence>EKLQAGSLSSIGGPADGSHLGQAVTSQQVSDFIPSSLQSFNQSMPQLPPVRQQMSSLQKPIQSPQLLPPSLPSHPQIPASYSQMQAPLASLQQLGQPGFVILPVKHPSVENCHLNTTASASSAAAFSVSSDAVTTETNLQASFQSSQQAFSQLQQQLQLMQPSNQGLTLQQISLATKQQSQWAGIVPQIVASTIATTMLAADVLASKSAAPLITKAVAPWEKPVELTILEHQHQQKPLAQQHQAQSHPQVPYAQQVRQTQPVQLQAQLQTNLHNHQQLRQPTFSSLCQASGVTGHQNVQDPGYTQLQVVVGSVSGSTRFQQGFQASQEWMWENN</sequence>
<reference evidence="2" key="1">
    <citation type="submission" date="2015-10" db="EMBL/GenBank/DDBJ databases">
        <authorList>
            <person name="Martinez-Garcia P.J."/>
            <person name="Crepeau M.W."/>
            <person name="Puiu D."/>
            <person name="Gonzalez-Ibeas D."/>
            <person name="Whalen J."/>
            <person name="Stevens K."/>
            <person name="Paul R."/>
            <person name="Butterfield T."/>
            <person name="Britton M."/>
            <person name="Reagan R."/>
            <person name="Chakraborty S."/>
            <person name="Walawage S.L."/>
            <person name="Vasquez-Gross H.A."/>
            <person name="Cardeno C."/>
            <person name="Famula R."/>
            <person name="Pratt K."/>
            <person name="Kuruganti S."/>
            <person name="Aradhya M.K."/>
            <person name="Leslie C.A."/>
            <person name="Dandekar A.M."/>
            <person name="Salzberg S.L."/>
            <person name="Wegrzyn J.L."/>
            <person name="Langley C.H."/>
            <person name="Neale D.B."/>
        </authorList>
    </citation>
    <scope>NUCLEOTIDE SEQUENCE</scope>
    <source>
        <tissue evidence="2">Leaves</tissue>
    </source>
</reference>
<evidence type="ECO:0000313" key="3">
    <source>
        <dbReference type="Proteomes" id="UP000619265"/>
    </source>
</evidence>
<dbReference type="Proteomes" id="UP000619265">
    <property type="component" value="Unassembled WGS sequence"/>
</dbReference>
<dbReference type="Gramene" id="Jr07_11800_p1">
    <property type="protein sequence ID" value="cds.Jr07_11800_p1"/>
    <property type="gene ID" value="Jr07_11800"/>
</dbReference>
<evidence type="ECO:0000313" key="2">
    <source>
        <dbReference type="EMBL" id="KAF5464785.1"/>
    </source>
</evidence>
<dbReference type="AlphaFoldDB" id="A0A834CNB4"/>
<reference evidence="2" key="2">
    <citation type="submission" date="2020-03" db="EMBL/GenBank/DDBJ databases">
        <title>Walnut 2.0.</title>
        <authorList>
            <person name="Marrano A."/>
            <person name="Britton M."/>
            <person name="Zimin A.V."/>
            <person name="Zaini P.A."/>
            <person name="Workman R."/>
            <person name="Puiu D."/>
            <person name="Bianco L."/>
            <person name="Allen B.J."/>
            <person name="Troggio M."/>
            <person name="Leslie C.A."/>
            <person name="Timp W."/>
            <person name="Dendekar A."/>
            <person name="Salzberg S.L."/>
            <person name="Neale D.B."/>
        </authorList>
    </citation>
    <scope>NUCLEOTIDE SEQUENCE</scope>
    <source>
        <tissue evidence="2">Leaves</tissue>
    </source>
</reference>
<feature type="region of interest" description="Disordered" evidence="1">
    <location>
        <begin position="1"/>
        <end position="64"/>
    </location>
</feature>
<accession>A0A834CNB4</accession>
<comment type="caution">
    <text evidence="2">The sequence shown here is derived from an EMBL/GenBank/DDBJ whole genome shotgun (WGS) entry which is preliminary data.</text>
</comment>